<dbReference type="Gene3D" id="3.50.50.60">
    <property type="entry name" value="FAD/NAD(P)-binding domain"/>
    <property type="match status" value="1"/>
</dbReference>
<comment type="cofactor">
    <cofactor evidence="1">
        <name>FAD</name>
        <dbReference type="ChEBI" id="CHEBI:57692"/>
    </cofactor>
</comment>
<evidence type="ECO:0000256" key="1">
    <source>
        <dbReference type="ARBA" id="ARBA00001974"/>
    </source>
</evidence>
<dbReference type="AlphaFoldDB" id="A0A382DBM9"/>
<proteinExistence type="inferred from homology"/>
<reference evidence="7" key="1">
    <citation type="submission" date="2018-05" db="EMBL/GenBank/DDBJ databases">
        <authorList>
            <person name="Lanie J.A."/>
            <person name="Ng W.-L."/>
            <person name="Kazmierczak K.M."/>
            <person name="Andrzejewski T.M."/>
            <person name="Davidsen T.M."/>
            <person name="Wayne K.J."/>
            <person name="Tettelin H."/>
            <person name="Glass J.I."/>
            <person name="Rusch D."/>
            <person name="Podicherti R."/>
            <person name="Tsui H.-C.T."/>
            <person name="Winkler M.E."/>
        </authorList>
    </citation>
    <scope>NUCLEOTIDE SEQUENCE</scope>
</reference>
<dbReference type="PANTHER" id="PTHR11552">
    <property type="entry name" value="GLUCOSE-METHANOL-CHOLINE GMC OXIDOREDUCTASE"/>
    <property type="match status" value="1"/>
</dbReference>
<dbReference type="InterPro" id="IPR007867">
    <property type="entry name" value="GMC_OxRtase_C"/>
</dbReference>
<keyword evidence="4" id="KW-0274">FAD</keyword>
<dbReference type="EMBL" id="UINC01038490">
    <property type="protein sequence ID" value="SVB35579.1"/>
    <property type="molecule type" value="Genomic_DNA"/>
</dbReference>
<organism evidence="7">
    <name type="scientific">marine metagenome</name>
    <dbReference type="NCBI Taxonomy" id="408172"/>
    <lineage>
        <taxon>unclassified sequences</taxon>
        <taxon>metagenomes</taxon>
        <taxon>ecological metagenomes</taxon>
    </lineage>
</organism>
<evidence type="ECO:0000259" key="5">
    <source>
        <dbReference type="PROSITE" id="PS00623"/>
    </source>
</evidence>
<dbReference type="SUPFAM" id="SSF51905">
    <property type="entry name" value="FAD/NAD(P)-binding domain"/>
    <property type="match status" value="1"/>
</dbReference>
<sequence>MQYDYIVIGSGSGGAAVAGRLSEDGRTTVCLLEAGGKDFHPFIHIPVLFPHLLTNPKTTWLRKSEPVPGLNGRPMFFPSGKVLGGSSSINGMLYIRGQAQDYDDWRDAGNNGWGWEDVLPYYKKMEDHAHGGNDAHGVGGPIAVTNTELSNESSNKFLESAVAAGIPRIHDLNTGDQFGISTVQGTIRKGRRNSTAVGYLKGAKKRANLKIQTRANVRRIILNGTRASGVEFMDDNGTLSTLHAGREIILSASAVGSPQILLQSGIGDGTQLRDVGVELTHHLPGVGKNLHDHLFIHLQTRLKAAYPTLNQMLSNKPRMGLELIRYGLSRRGAFGLTSTEICGFLDSRESGSRPDIQINYRPFSFDYSSEGGFVFHPFPGGTASICFTRPKSRGEVRLLAKNGGTRLAIQPNYLDRIEDAQGMLFGYKILRKIVNTAPFSNRLECEHGAGADAQTDDEIIEHIRNHAATIYHPAGTCKMGNDEMAVVDDRLRVRGLSGLRVADASIMPVITSGN</sequence>
<dbReference type="GO" id="GO:0016614">
    <property type="term" value="F:oxidoreductase activity, acting on CH-OH group of donors"/>
    <property type="evidence" value="ECO:0007669"/>
    <property type="project" value="InterPro"/>
</dbReference>
<feature type="domain" description="Glucose-methanol-choline oxidoreductase N-terminal" evidence="5">
    <location>
        <begin position="80"/>
        <end position="103"/>
    </location>
</feature>
<dbReference type="Gene3D" id="3.30.560.10">
    <property type="entry name" value="Glucose Oxidase, domain 3"/>
    <property type="match status" value="1"/>
</dbReference>
<evidence type="ECO:0000259" key="6">
    <source>
        <dbReference type="PROSITE" id="PS00624"/>
    </source>
</evidence>
<dbReference type="GO" id="GO:0050660">
    <property type="term" value="F:flavin adenine dinucleotide binding"/>
    <property type="evidence" value="ECO:0007669"/>
    <property type="project" value="InterPro"/>
</dbReference>
<name>A0A382DBM9_9ZZZZ</name>
<dbReference type="PROSITE" id="PS00624">
    <property type="entry name" value="GMC_OXRED_2"/>
    <property type="match status" value="1"/>
</dbReference>
<feature type="non-terminal residue" evidence="7">
    <location>
        <position position="514"/>
    </location>
</feature>
<dbReference type="Pfam" id="PF05199">
    <property type="entry name" value="GMC_oxred_C"/>
    <property type="match status" value="1"/>
</dbReference>
<evidence type="ECO:0000256" key="4">
    <source>
        <dbReference type="ARBA" id="ARBA00022827"/>
    </source>
</evidence>
<accession>A0A382DBM9</accession>
<comment type="similarity">
    <text evidence="2">Belongs to the GMC oxidoreductase family.</text>
</comment>
<dbReference type="PROSITE" id="PS00623">
    <property type="entry name" value="GMC_OXRED_1"/>
    <property type="match status" value="1"/>
</dbReference>
<dbReference type="InterPro" id="IPR000172">
    <property type="entry name" value="GMC_OxRdtase_N"/>
</dbReference>
<dbReference type="PIRSF" id="PIRSF000137">
    <property type="entry name" value="Alcohol_oxidase"/>
    <property type="match status" value="1"/>
</dbReference>
<dbReference type="PANTHER" id="PTHR11552:SF147">
    <property type="entry name" value="CHOLINE DEHYDROGENASE, MITOCHONDRIAL"/>
    <property type="match status" value="1"/>
</dbReference>
<dbReference type="InterPro" id="IPR012132">
    <property type="entry name" value="GMC_OxRdtase"/>
</dbReference>
<dbReference type="Pfam" id="PF00732">
    <property type="entry name" value="GMC_oxred_N"/>
    <property type="match status" value="1"/>
</dbReference>
<evidence type="ECO:0000256" key="3">
    <source>
        <dbReference type="ARBA" id="ARBA00022630"/>
    </source>
</evidence>
<feature type="domain" description="Glucose-methanol-choline oxidoreductase N-terminal" evidence="6">
    <location>
        <begin position="253"/>
        <end position="267"/>
    </location>
</feature>
<keyword evidence="3" id="KW-0285">Flavoprotein</keyword>
<protein>
    <recommendedName>
        <fullName evidence="5 6">Glucose-methanol-choline oxidoreductase N-terminal domain-containing protein</fullName>
    </recommendedName>
</protein>
<gene>
    <name evidence="7" type="ORF">METZ01_LOCUS188433</name>
</gene>
<dbReference type="InterPro" id="IPR036188">
    <property type="entry name" value="FAD/NAD-bd_sf"/>
</dbReference>
<evidence type="ECO:0000256" key="2">
    <source>
        <dbReference type="ARBA" id="ARBA00010790"/>
    </source>
</evidence>
<evidence type="ECO:0000313" key="7">
    <source>
        <dbReference type="EMBL" id="SVB35579.1"/>
    </source>
</evidence>
<dbReference type="SUPFAM" id="SSF54373">
    <property type="entry name" value="FAD-linked reductases, C-terminal domain"/>
    <property type="match status" value="1"/>
</dbReference>